<reference evidence="4" key="1">
    <citation type="submission" date="2015-10" db="EMBL/GenBank/DDBJ databases">
        <title>Analysis of five complete genome sequences for members of the class Peribacteria in the recently recognized Peregrinibacteria bacterial phylum.</title>
        <authorList>
            <person name="Anantharaman K."/>
            <person name="Brown C.T."/>
            <person name="Burstein D."/>
            <person name="Castelle C.J."/>
            <person name="Probst A.J."/>
            <person name="Thomas B.C."/>
            <person name="Williams K.H."/>
            <person name="Banfield J.F."/>
        </authorList>
    </citation>
    <scope>NUCLEOTIDE SEQUENCE [LARGE SCALE GENOMIC DNA]</scope>
</reference>
<keyword evidence="1" id="KW-0547">Nucleotide-binding</keyword>
<name>A0A0S1SM01_9BACT</name>
<feature type="domain" description="ATP-grasp" evidence="2">
    <location>
        <begin position="189"/>
        <end position="377"/>
    </location>
</feature>
<dbReference type="InterPro" id="IPR011761">
    <property type="entry name" value="ATP-grasp"/>
</dbReference>
<gene>
    <name evidence="3" type="ORF">PeribacterD1_0870</name>
</gene>
<proteinExistence type="predicted"/>
<dbReference type="Gene3D" id="3.30.470.20">
    <property type="entry name" value="ATP-grasp fold, B domain"/>
    <property type="match status" value="1"/>
</dbReference>
<dbReference type="AlphaFoldDB" id="A0A0S1SM01"/>
<accession>A0A0S1SW15</accession>
<keyword evidence="1" id="KW-0067">ATP-binding</keyword>
<dbReference type="SUPFAM" id="SSF56059">
    <property type="entry name" value="Glutathione synthetase ATP-binding domain-like"/>
    <property type="match status" value="1"/>
</dbReference>
<evidence type="ECO:0000256" key="1">
    <source>
        <dbReference type="PROSITE-ProRule" id="PRU00409"/>
    </source>
</evidence>
<dbReference type="PANTHER" id="PTHR37018:SF1">
    <property type="entry name" value="CULTURE SPECIFIC PROTEIN, PUTATIVE (AFU_ORTHOLOGUE AFUA_2G00130)-RELATED"/>
    <property type="match status" value="1"/>
</dbReference>
<evidence type="ECO:0000259" key="2">
    <source>
        <dbReference type="PROSITE" id="PS50975"/>
    </source>
</evidence>
<accession>A0A0S1SQG4</accession>
<evidence type="ECO:0000313" key="4">
    <source>
        <dbReference type="Proteomes" id="UP000069135"/>
    </source>
</evidence>
<dbReference type="EMBL" id="CP013065">
    <property type="protein sequence ID" value="ALM13538.1"/>
    <property type="molecule type" value="Genomic_DNA"/>
</dbReference>
<dbReference type="PANTHER" id="PTHR37018">
    <property type="entry name" value="CULTURE SPECIFIC PROTEIN, PUTATIVE (AFU_ORTHOLOGUE AFUA_2G00130)-RELATED"/>
    <property type="match status" value="1"/>
</dbReference>
<dbReference type="PROSITE" id="PS50975">
    <property type="entry name" value="ATP_GRASP"/>
    <property type="match status" value="1"/>
</dbReference>
<organism evidence="3 4">
    <name type="scientific">Candidatus Peribacter riflensis</name>
    <dbReference type="NCBI Taxonomy" id="1735162"/>
    <lineage>
        <taxon>Bacteria</taxon>
        <taxon>Candidatus Peregrinibacteriota</taxon>
        <taxon>Candidatus Peribacteria</taxon>
        <taxon>Candidatus Peribacterales</taxon>
        <taxon>Candidatus Peribacteraceae</taxon>
        <taxon>Candidatus Peribacter</taxon>
    </lineage>
</organism>
<protein>
    <recommendedName>
        <fullName evidence="2">ATP-grasp domain-containing protein</fullName>
    </recommendedName>
</protein>
<accession>A0A0S1SIC3</accession>
<dbReference type="KEGG" id="prf:PeribacterA2_0870"/>
<dbReference type="InterPro" id="IPR053269">
    <property type="entry name" value="Asp-Met_ligase"/>
</dbReference>
<accession>A0A0S1SM69</accession>
<sequence>MEPPLAGPPKRTARRWAPSLSSLVRVSTIAPAARFPALTDVSLSSFFPVGTQYFYGYPSGEHSGFFNAVPPFIEEIVAARALSCAGAWVTPVVFASSIDPLTQEILREDLGMAPARRQPIVLPSTINETLSGPQRNRSIVRALSGILAPKKFVMAQPYMDTCLQTRFALPPALTLWLNDKVNMPRYVPPAFLPERYAECANGRAFAASPSTFPTPCVVKVSSSSSGDGVRICRTEEELRNAQREFAKVKTGIIVDEHVEAVRNFGIQFGIPSDPAQEIELIGVSEQLTTPEGAFIGGLVDPDNLFARIDGVNDLLLHHVLPAVREMGWYGIGGFDVLVDSRNRFFIVDPNFRMTGMTAFLCTARNGTVRKCMASFVGTFEGNRTDFVRAIAPLARPGARQRLHIVALTHRNGTFRMSAALLFGRDEEHEVPRLAGEFLALGLQSRALERLKRNGREHYPDLPGASV</sequence>
<dbReference type="GO" id="GO:0046872">
    <property type="term" value="F:metal ion binding"/>
    <property type="evidence" value="ECO:0007669"/>
    <property type="project" value="InterPro"/>
</dbReference>
<evidence type="ECO:0000313" key="3">
    <source>
        <dbReference type="EMBL" id="ALM13538.1"/>
    </source>
</evidence>
<dbReference type="GO" id="GO:0005524">
    <property type="term" value="F:ATP binding"/>
    <property type="evidence" value="ECO:0007669"/>
    <property type="project" value="UniProtKB-UniRule"/>
</dbReference>
<dbReference type="STRING" id="1735162.PeribacterB2_0872"/>
<reference evidence="3 4" key="2">
    <citation type="journal article" date="2016" name="PeerJ">
        <title>Analysis of five complete genome sequences for members of the class Peribacteria in the recently recognized Peregrinibacteria bacterial phylum.</title>
        <authorList>
            <person name="Anantharaman K."/>
            <person name="Brown C.T."/>
            <person name="Burstein D."/>
            <person name="Castelle C.J."/>
            <person name="Probst A.J."/>
            <person name="Thomas B.C."/>
            <person name="Williams K.H."/>
            <person name="Banfield J.F."/>
        </authorList>
    </citation>
    <scope>NUCLEOTIDE SEQUENCE [LARGE SCALE GENOMIC DNA]</scope>
    <source>
        <strain evidence="3">RIFOXYD1_FULL_PER-ii_59_16</strain>
    </source>
</reference>
<dbReference type="Proteomes" id="UP000069135">
    <property type="component" value="Chromosome"/>
</dbReference>
<accession>A0A0S1SM01</accession>